<proteinExistence type="predicted"/>
<organism evidence="1">
    <name type="scientific">marine sediment metagenome</name>
    <dbReference type="NCBI Taxonomy" id="412755"/>
    <lineage>
        <taxon>unclassified sequences</taxon>
        <taxon>metagenomes</taxon>
        <taxon>ecological metagenomes</taxon>
    </lineage>
</organism>
<dbReference type="EMBL" id="BARS01035782">
    <property type="protein sequence ID" value="GAG22426.1"/>
    <property type="molecule type" value="Genomic_DNA"/>
</dbReference>
<accession>X0XBU5</accession>
<reference evidence="1" key="1">
    <citation type="journal article" date="2014" name="Front. Microbiol.">
        <title>High frequency of phylogenetically diverse reductive dehalogenase-homologous genes in deep subseafloor sedimentary metagenomes.</title>
        <authorList>
            <person name="Kawai M."/>
            <person name="Futagami T."/>
            <person name="Toyoda A."/>
            <person name="Takaki Y."/>
            <person name="Nishi S."/>
            <person name="Hori S."/>
            <person name="Arai W."/>
            <person name="Tsubouchi T."/>
            <person name="Morono Y."/>
            <person name="Uchiyama I."/>
            <person name="Ito T."/>
            <person name="Fujiyama A."/>
            <person name="Inagaki F."/>
            <person name="Takami H."/>
        </authorList>
    </citation>
    <scope>NUCLEOTIDE SEQUENCE</scope>
    <source>
        <strain evidence="1">Expedition CK06-06</strain>
    </source>
</reference>
<sequence>EQGRALTVEVETTPDEAGYHWIKAWVEGDGFSADNEAGIGIFCEETATVLFGGTPEEFGVLPVALSPSGQGQFTGMVVKFSLPGQLGQTATKEKPILIVTTWSGMQSALADSVWLRQYVENGGNLLLVPSVRAGRRALSGKLPDWLGAGIKAREMHARGAGLEVLTEGTPFWNRIREATGNSKLESVSVYAFHPLALSAEFTPLLGIDFQKVVITHKKLNKSNIYVSGTAFTSRWNTLPSSGLLVMIAQRIAVAGSSS</sequence>
<dbReference type="AlphaFoldDB" id="X0XBU5"/>
<protein>
    <submittedName>
        <fullName evidence="1">Uncharacterized protein</fullName>
    </submittedName>
</protein>
<feature type="non-terminal residue" evidence="1">
    <location>
        <position position="258"/>
    </location>
</feature>
<name>X0XBU5_9ZZZZ</name>
<gene>
    <name evidence="1" type="ORF">S01H1_55085</name>
</gene>
<feature type="non-terminal residue" evidence="1">
    <location>
        <position position="1"/>
    </location>
</feature>
<comment type="caution">
    <text evidence="1">The sequence shown here is derived from an EMBL/GenBank/DDBJ whole genome shotgun (WGS) entry which is preliminary data.</text>
</comment>
<evidence type="ECO:0000313" key="1">
    <source>
        <dbReference type="EMBL" id="GAG22426.1"/>
    </source>
</evidence>